<dbReference type="GO" id="GO:0047526">
    <property type="term" value="F:2'-hydroxyisoflavone reductase activity"/>
    <property type="evidence" value="ECO:0007669"/>
    <property type="project" value="UniProtKB-EC"/>
</dbReference>
<dbReference type="PANTHER" id="PTHR48079:SF6">
    <property type="entry name" value="NAD(P)-BINDING DOMAIN-CONTAINING PROTEIN-RELATED"/>
    <property type="match status" value="1"/>
</dbReference>
<accession>A0A7W5FMN5</accession>
<comment type="caution">
    <text evidence="2">The sequence shown here is derived from an EMBL/GenBank/DDBJ whole genome shotgun (WGS) entry which is preliminary data.</text>
</comment>
<dbReference type="AlphaFoldDB" id="A0A7W5FMN5"/>
<dbReference type="SUPFAM" id="SSF51735">
    <property type="entry name" value="NAD(P)-binding Rossmann-fold domains"/>
    <property type="match status" value="1"/>
</dbReference>
<reference evidence="2 3" key="1">
    <citation type="submission" date="2020-08" db="EMBL/GenBank/DDBJ databases">
        <title>Genomic Encyclopedia of Type Strains, Phase III (KMG-III): the genomes of soil and plant-associated and newly described type strains.</title>
        <authorList>
            <person name="Whitman W."/>
        </authorList>
    </citation>
    <scope>NUCLEOTIDE SEQUENCE [LARGE SCALE GENOMIC DNA]</scope>
    <source>
        <strain evidence="2 3">CECT 5862</strain>
    </source>
</reference>
<dbReference type="Proteomes" id="UP000570361">
    <property type="component" value="Unassembled WGS sequence"/>
</dbReference>
<dbReference type="Pfam" id="PF01370">
    <property type="entry name" value="Epimerase"/>
    <property type="match status" value="1"/>
</dbReference>
<dbReference type="EMBL" id="JACHXK010000004">
    <property type="protein sequence ID" value="MBB3110262.1"/>
    <property type="molecule type" value="Genomic_DNA"/>
</dbReference>
<dbReference type="RefSeq" id="WP_183600111.1">
    <property type="nucleotide sequence ID" value="NZ_JACHXK010000004.1"/>
</dbReference>
<name>A0A7W5FMN5_9BACL</name>
<dbReference type="GO" id="GO:0005737">
    <property type="term" value="C:cytoplasm"/>
    <property type="evidence" value="ECO:0007669"/>
    <property type="project" value="TreeGrafter"/>
</dbReference>
<proteinExistence type="predicted"/>
<protein>
    <submittedName>
        <fullName evidence="2">2'-hydroxyisoflavone reductase</fullName>
        <ecNumber evidence="2">1.3.1.45</ecNumber>
    </submittedName>
</protein>
<dbReference type="Gene3D" id="3.40.50.720">
    <property type="entry name" value="NAD(P)-binding Rossmann-like Domain"/>
    <property type="match status" value="1"/>
</dbReference>
<dbReference type="PANTHER" id="PTHR48079">
    <property type="entry name" value="PROTEIN YEEZ"/>
    <property type="match status" value="1"/>
</dbReference>
<gene>
    <name evidence="2" type="ORF">FHS18_002329</name>
</gene>
<organism evidence="2 3">
    <name type="scientific">Paenibacillus phyllosphaerae</name>
    <dbReference type="NCBI Taxonomy" id="274593"/>
    <lineage>
        <taxon>Bacteria</taxon>
        <taxon>Bacillati</taxon>
        <taxon>Bacillota</taxon>
        <taxon>Bacilli</taxon>
        <taxon>Bacillales</taxon>
        <taxon>Paenibacillaceae</taxon>
        <taxon>Paenibacillus</taxon>
    </lineage>
</organism>
<evidence type="ECO:0000259" key="1">
    <source>
        <dbReference type="Pfam" id="PF01370"/>
    </source>
</evidence>
<evidence type="ECO:0000313" key="3">
    <source>
        <dbReference type="Proteomes" id="UP000570361"/>
    </source>
</evidence>
<evidence type="ECO:0000313" key="2">
    <source>
        <dbReference type="EMBL" id="MBB3110262.1"/>
    </source>
</evidence>
<feature type="domain" description="NAD-dependent epimerase/dehydratase" evidence="1">
    <location>
        <begin position="89"/>
        <end position="213"/>
    </location>
</feature>
<keyword evidence="2" id="KW-0560">Oxidoreductase</keyword>
<dbReference type="EC" id="1.3.1.45" evidence="2"/>
<dbReference type="GO" id="GO:0004029">
    <property type="term" value="F:aldehyde dehydrogenase (NAD+) activity"/>
    <property type="evidence" value="ECO:0007669"/>
    <property type="project" value="TreeGrafter"/>
</dbReference>
<dbReference type="InterPro" id="IPR036291">
    <property type="entry name" value="NAD(P)-bd_dom_sf"/>
</dbReference>
<dbReference type="InterPro" id="IPR001509">
    <property type="entry name" value="Epimerase_deHydtase"/>
</dbReference>
<sequence>MNILLLGGTKFLGRYLAEAALERNHEVTLFNRGLSNPGLFPAIEQLQGDRDGQLDALRGRQWDAVIDTCGYVPRVVRQSVQLLAGQTSHYTFISSISAYADFAQGPIDENSALGQLEDPDTEDIGAYYGPLKAACEQVVAEQFQSGTLIIRPGLIVGPHDPTDRFTYWPQRYAEGGTVLMPGAPGRPIQFIDVRDLAEWTIRMVEVKAGGAYNATGVHPSLTMGDLAEACERVTETNAKTEWVSEAFLHDQGVGEWMDLPLWVSERMNWLYFMNVSIHKALAGGLTFRPLEQTIADTLAWHRSRHPYTEWRAGLRPEREQELLRAYAAVEKA</sequence>
<keyword evidence="3" id="KW-1185">Reference proteome</keyword>
<dbReference type="InterPro" id="IPR051783">
    <property type="entry name" value="NAD(P)-dependent_oxidoreduct"/>
</dbReference>